<evidence type="ECO:0000313" key="2">
    <source>
        <dbReference type="EMBL" id="APM37424.1"/>
    </source>
</evidence>
<gene>
    <name evidence="2" type="ORF">BS101_00930</name>
</gene>
<evidence type="ECO:0000313" key="3">
    <source>
        <dbReference type="Proteomes" id="UP000184604"/>
    </source>
</evidence>
<dbReference type="Proteomes" id="UP000184604">
    <property type="component" value="Chromosome"/>
</dbReference>
<organism evidence="2 3">
    <name type="scientific">Clostridium kluyveri</name>
    <dbReference type="NCBI Taxonomy" id="1534"/>
    <lineage>
        <taxon>Bacteria</taxon>
        <taxon>Bacillati</taxon>
        <taxon>Bacillota</taxon>
        <taxon>Clostridia</taxon>
        <taxon>Eubacteriales</taxon>
        <taxon>Clostridiaceae</taxon>
        <taxon>Clostridium</taxon>
    </lineage>
</organism>
<dbReference type="EMBL" id="CP018335">
    <property type="protein sequence ID" value="APM37424.1"/>
    <property type="molecule type" value="Genomic_DNA"/>
</dbReference>
<dbReference type="PROSITE" id="PS51257">
    <property type="entry name" value="PROKAR_LIPOPROTEIN"/>
    <property type="match status" value="1"/>
</dbReference>
<keyword evidence="1" id="KW-1133">Transmembrane helix</keyword>
<evidence type="ECO:0000256" key="1">
    <source>
        <dbReference type="SAM" id="Phobius"/>
    </source>
</evidence>
<protein>
    <submittedName>
        <fullName evidence="2">Uncharacterized protein</fullName>
    </submittedName>
</protein>
<accession>A0A1L5F355</accession>
<name>A0A1L5F355_CLOKL</name>
<feature type="transmembrane region" description="Helical" evidence="1">
    <location>
        <begin position="29"/>
        <end position="47"/>
    </location>
</feature>
<keyword evidence="1" id="KW-0812">Transmembrane</keyword>
<keyword evidence="1" id="KW-0472">Membrane</keyword>
<dbReference type="AlphaFoldDB" id="A0A1L5F355"/>
<dbReference type="RefSeq" id="WP_073537139.1">
    <property type="nucleotide sequence ID" value="NZ_CP018335.1"/>
</dbReference>
<proteinExistence type="predicted"/>
<reference evidence="2 3" key="1">
    <citation type="submission" date="2016-12" db="EMBL/GenBank/DDBJ databases">
        <title>Complete genome sequence of Clostridium kluyveri JZZ isolated from the pit mud of a Chinese flavor liquor-making factory.</title>
        <authorList>
            <person name="Wang Y."/>
        </authorList>
    </citation>
    <scope>NUCLEOTIDE SEQUENCE [LARGE SCALE GENOMIC DNA]</scope>
    <source>
        <strain evidence="2 3">JZZ</strain>
    </source>
</reference>
<sequence>MKIIGIILIIVGIAGIIVGCVVRGNIGIAAIIGALAGLISGIGFILADKKIELLSNNKSS</sequence>